<sequence>MMAAGGILPSLMASTDVEIFPVVATVEATLLAERPKGSDATKVAVLYIAPGERLPFGTLLQRLLQCLVGKAYIRLIHLLIQGRLILIGTCCQPESQ</sequence>
<evidence type="ECO:0000313" key="2">
    <source>
        <dbReference type="Proteomes" id="UP000058114"/>
    </source>
</evidence>
<proteinExistence type="predicted"/>
<name>A0A0S2SFK3_9GAMM</name>
<dbReference type="AlphaFoldDB" id="A0A0S2SFK3"/>
<reference evidence="2" key="1">
    <citation type="submission" date="2015-10" db="EMBL/GenBank/DDBJ databases">
        <title>Complete Genome Sequence of Aeromonas schubertii strain WL1483.</title>
        <authorList>
            <person name="Liu L."/>
        </authorList>
    </citation>
    <scope>NUCLEOTIDE SEQUENCE [LARGE SCALE GENOMIC DNA]</scope>
    <source>
        <strain evidence="2">WL1483</strain>
    </source>
</reference>
<dbReference type="EMBL" id="CP013067">
    <property type="protein sequence ID" value="ALP40418.1"/>
    <property type="molecule type" value="Genomic_DNA"/>
</dbReference>
<protein>
    <submittedName>
        <fullName evidence="1">Uncharacterized protein</fullName>
    </submittedName>
</protein>
<dbReference type="KEGG" id="asr:WL1483_999"/>
<reference evidence="1 2" key="2">
    <citation type="journal article" date="2016" name="Genome Announc.">
        <title>Complete Genome Sequence of the Highly Virulent Aeromonas schubertii Strain WL1483, Isolated from Diseased Snakehead Fish (Channa argus) in China.</title>
        <authorList>
            <person name="Liu L."/>
            <person name="Li N."/>
            <person name="Zhang D."/>
            <person name="Fu X."/>
            <person name="Shi C."/>
            <person name="Lin Q."/>
            <person name="Hao G."/>
        </authorList>
    </citation>
    <scope>NUCLEOTIDE SEQUENCE [LARGE SCALE GENOMIC DNA]</scope>
    <source>
        <strain evidence="1 2">WL1483</strain>
    </source>
</reference>
<gene>
    <name evidence="1" type="ORF">WL1483_999</name>
</gene>
<accession>A0A0S2SFK3</accession>
<evidence type="ECO:0000313" key="1">
    <source>
        <dbReference type="EMBL" id="ALP40418.1"/>
    </source>
</evidence>
<dbReference type="Proteomes" id="UP000058114">
    <property type="component" value="Chromosome"/>
</dbReference>
<organism evidence="1 2">
    <name type="scientific">Aeromonas schubertii</name>
    <dbReference type="NCBI Taxonomy" id="652"/>
    <lineage>
        <taxon>Bacteria</taxon>
        <taxon>Pseudomonadati</taxon>
        <taxon>Pseudomonadota</taxon>
        <taxon>Gammaproteobacteria</taxon>
        <taxon>Aeromonadales</taxon>
        <taxon>Aeromonadaceae</taxon>
        <taxon>Aeromonas</taxon>
    </lineage>
</organism>